<accession>A0AAV3Y3Y6</accession>
<dbReference type="AlphaFoldDB" id="A0AAV3Y3Y6"/>
<dbReference type="EMBL" id="BLXT01000438">
    <property type="protein sequence ID" value="GFN77171.1"/>
    <property type="molecule type" value="Genomic_DNA"/>
</dbReference>
<keyword evidence="3" id="KW-1185">Reference proteome</keyword>
<reference evidence="2 3" key="1">
    <citation type="journal article" date="2021" name="Elife">
        <title>Chloroplast acquisition without the gene transfer in kleptoplastic sea slugs, Plakobranchus ocellatus.</title>
        <authorList>
            <person name="Maeda T."/>
            <person name="Takahashi S."/>
            <person name="Yoshida T."/>
            <person name="Shimamura S."/>
            <person name="Takaki Y."/>
            <person name="Nagai Y."/>
            <person name="Toyoda A."/>
            <person name="Suzuki Y."/>
            <person name="Arimoto A."/>
            <person name="Ishii H."/>
            <person name="Satoh N."/>
            <person name="Nishiyama T."/>
            <person name="Hasebe M."/>
            <person name="Maruyama T."/>
            <person name="Minagawa J."/>
            <person name="Obokata J."/>
            <person name="Shigenobu S."/>
        </authorList>
    </citation>
    <scope>NUCLEOTIDE SEQUENCE [LARGE SCALE GENOMIC DNA]</scope>
</reference>
<proteinExistence type="predicted"/>
<protein>
    <submittedName>
        <fullName evidence="2">Uncharacterized protein</fullName>
    </submittedName>
</protein>
<feature type="compositionally biased region" description="Polar residues" evidence="1">
    <location>
        <begin position="123"/>
        <end position="133"/>
    </location>
</feature>
<dbReference type="Proteomes" id="UP000735302">
    <property type="component" value="Unassembled WGS sequence"/>
</dbReference>
<name>A0AAV3Y3Y6_9GAST</name>
<gene>
    <name evidence="2" type="ORF">PoB_000367700</name>
</gene>
<organism evidence="2 3">
    <name type="scientific">Plakobranchus ocellatus</name>
    <dbReference type="NCBI Taxonomy" id="259542"/>
    <lineage>
        <taxon>Eukaryota</taxon>
        <taxon>Metazoa</taxon>
        <taxon>Spiralia</taxon>
        <taxon>Lophotrochozoa</taxon>
        <taxon>Mollusca</taxon>
        <taxon>Gastropoda</taxon>
        <taxon>Heterobranchia</taxon>
        <taxon>Euthyneura</taxon>
        <taxon>Panpulmonata</taxon>
        <taxon>Sacoglossa</taxon>
        <taxon>Placobranchoidea</taxon>
        <taxon>Plakobranchidae</taxon>
        <taxon>Plakobranchus</taxon>
    </lineage>
</organism>
<feature type="compositionally biased region" description="Basic and acidic residues" evidence="1">
    <location>
        <begin position="103"/>
        <end position="115"/>
    </location>
</feature>
<evidence type="ECO:0000256" key="1">
    <source>
        <dbReference type="SAM" id="MobiDB-lite"/>
    </source>
</evidence>
<feature type="region of interest" description="Disordered" evidence="1">
    <location>
        <begin position="74"/>
        <end position="133"/>
    </location>
</feature>
<evidence type="ECO:0000313" key="3">
    <source>
        <dbReference type="Proteomes" id="UP000735302"/>
    </source>
</evidence>
<sequence>MIGSQALDPCRRWQVRTHNQSHRDQEEVYTHYVTTTRFFNNCTTSKQETDFVSGEFPDIHQAQQPAVQVGYIRTRTPGTTHPQQDDFRLSDSPSDRSAGGGARTRDRIVPEDLKADSLATVPPTHQEQLSGGP</sequence>
<comment type="caution">
    <text evidence="2">The sequence shown here is derived from an EMBL/GenBank/DDBJ whole genome shotgun (WGS) entry which is preliminary data.</text>
</comment>
<evidence type="ECO:0000313" key="2">
    <source>
        <dbReference type="EMBL" id="GFN77171.1"/>
    </source>
</evidence>